<evidence type="ECO:0000313" key="1">
    <source>
        <dbReference type="WBParaSite" id="SSLN_0002023901-mRNA-1"/>
    </source>
</evidence>
<protein>
    <submittedName>
        <fullName evidence="1">Pilus assembly protein</fullName>
    </submittedName>
</protein>
<reference evidence="1" key="1">
    <citation type="submission" date="2016-06" db="UniProtKB">
        <authorList>
            <consortium name="WormBaseParasite"/>
        </authorList>
    </citation>
    <scope>IDENTIFICATION</scope>
</reference>
<proteinExistence type="predicted"/>
<name>A0A183TSR1_SCHSO</name>
<sequence length="32" mass="3621">LLLSARPDSLNRVSWRRLMPATHSSGATDQRQ</sequence>
<accession>A0A183TSR1</accession>
<dbReference type="AlphaFoldDB" id="A0A183TSR1"/>
<dbReference type="WBParaSite" id="SSLN_0002023901-mRNA-1">
    <property type="protein sequence ID" value="SSLN_0002023901-mRNA-1"/>
    <property type="gene ID" value="SSLN_0002023901"/>
</dbReference>
<organism evidence="1">
    <name type="scientific">Schistocephalus solidus</name>
    <name type="common">Tapeworm</name>
    <dbReference type="NCBI Taxonomy" id="70667"/>
    <lineage>
        <taxon>Eukaryota</taxon>
        <taxon>Metazoa</taxon>
        <taxon>Spiralia</taxon>
        <taxon>Lophotrochozoa</taxon>
        <taxon>Platyhelminthes</taxon>
        <taxon>Cestoda</taxon>
        <taxon>Eucestoda</taxon>
        <taxon>Diphyllobothriidea</taxon>
        <taxon>Diphyllobothriidae</taxon>
        <taxon>Schistocephalus</taxon>
    </lineage>
</organism>